<evidence type="ECO:0000256" key="1">
    <source>
        <dbReference type="SAM" id="Phobius"/>
    </source>
</evidence>
<gene>
    <name evidence="3" type="ORF">C9J18_10700</name>
    <name evidence="2" type="ORF">CTM96_08850</name>
</gene>
<dbReference type="Proteomes" id="UP000241618">
    <property type="component" value="Unassembled WGS sequence"/>
</dbReference>
<name>A0A2T3JSZ9_PHOPO</name>
<keyword evidence="1" id="KW-0812">Transmembrane</keyword>
<accession>A0A2T3JSZ9</accession>
<sequence>MIPSTYQTPHGRSLLPVLGLIGIASSFLGVIHCYPLPRHQWLVGSHLILSETALLNYPLDTVFDDE</sequence>
<dbReference type="EMBL" id="PYMP01000008">
    <property type="protein sequence ID" value="PSU52249.1"/>
    <property type="molecule type" value="Genomic_DNA"/>
</dbReference>
<keyword evidence="1" id="KW-0472">Membrane</keyword>
<dbReference type="Proteomes" id="UP000241405">
    <property type="component" value="Unassembled WGS sequence"/>
</dbReference>
<dbReference type="EMBL" id="PYMO01000007">
    <property type="protein sequence ID" value="PSU25443.1"/>
    <property type="molecule type" value="Genomic_DNA"/>
</dbReference>
<evidence type="ECO:0000313" key="4">
    <source>
        <dbReference type="Proteomes" id="UP000241405"/>
    </source>
</evidence>
<keyword evidence="1" id="KW-1133">Transmembrane helix</keyword>
<organism evidence="3 5">
    <name type="scientific">Photobacterium phosphoreum</name>
    <dbReference type="NCBI Taxonomy" id="659"/>
    <lineage>
        <taxon>Bacteria</taxon>
        <taxon>Pseudomonadati</taxon>
        <taxon>Pseudomonadota</taxon>
        <taxon>Gammaproteobacteria</taxon>
        <taxon>Vibrionales</taxon>
        <taxon>Vibrionaceae</taxon>
        <taxon>Photobacterium</taxon>
    </lineage>
</organism>
<dbReference type="AlphaFoldDB" id="A0A2T3JSZ9"/>
<protein>
    <submittedName>
        <fullName evidence="3">Uncharacterized protein</fullName>
    </submittedName>
</protein>
<reference evidence="4 5" key="1">
    <citation type="submission" date="2018-03" db="EMBL/GenBank/DDBJ databases">
        <title>Whole genome sequencing of Histamine producing bacteria.</title>
        <authorList>
            <person name="Butler K."/>
        </authorList>
    </citation>
    <scope>NUCLEOTIDE SEQUENCE [LARGE SCALE GENOMIC DNA]</scope>
    <source>
        <strain evidence="3 5">FS-6.1</strain>
        <strain evidence="2 4">FS-6.2</strain>
    </source>
</reference>
<proteinExistence type="predicted"/>
<keyword evidence="4" id="KW-1185">Reference proteome</keyword>
<feature type="transmembrane region" description="Helical" evidence="1">
    <location>
        <begin position="14"/>
        <end position="34"/>
    </location>
</feature>
<comment type="caution">
    <text evidence="3">The sequence shown here is derived from an EMBL/GenBank/DDBJ whole genome shotgun (WGS) entry which is preliminary data.</text>
</comment>
<evidence type="ECO:0000313" key="5">
    <source>
        <dbReference type="Proteomes" id="UP000241618"/>
    </source>
</evidence>
<evidence type="ECO:0000313" key="2">
    <source>
        <dbReference type="EMBL" id="PSU25443.1"/>
    </source>
</evidence>
<evidence type="ECO:0000313" key="3">
    <source>
        <dbReference type="EMBL" id="PSU52249.1"/>
    </source>
</evidence>